<dbReference type="VEuPathDB" id="FungiDB:PTTG_07325"/>
<reference evidence="2" key="4">
    <citation type="submission" date="2025-05" db="UniProtKB">
        <authorList>
            <consortium name="EnsemblFungi"/>
        </authorList>
    </citation>
    <scope>IDENTIFICATION</scope>
    <source>
        <strain evidence="2">isolate 1-1 / race 1 (BBBD)</strain>
    </source>
</reference>
<proteinExistence type="predicted"/>
<keyword evidence="3" id="KW-1185">Reference proteome</keyword>
<protein>
    <submittedName>
        <fullName evidence="1 2">Uncharacterized protein</fullName>
    </submittedName>
</protein>
<dbReference type="AlphaFoldDB" id="A0A180GGH3"/>
<reference evidence="1" key="1">
    <citation type="submission" date="2009-11" db="EMBL/GenBank/DDBJ databases">
        <authorList>
            <consortium name="The Broad Institute Genome Sequencing Platform"/>
            <person name="Ward D."/>
            <person name="Feldgarden M."/>
            <person name="Earl A."/>
            <person name="Young S.K."/>
            <person name="Zeng Q."/>
            <person name="Koehrsen M."/>
            <person name="Alvarado L."/>
            <person name="Berlin A."/>
            <person name="Bochicchio J."/>
            <person name="Borenstein D."/>
            <person name="Chapman S.B."/>
            <person name="Chen Z."/>
            <person name="Engels R."/>
            <person name="Freedman E."/>
            <person name="Gellesch M."/>
            <person name="Goldberg J."/>
            <person name="Griggs A."/>
            <person name="Gujja S."/>
            <person name="Heilman E."/>
            <person name="Heiman D."/>
            <person name="Hepburn T."/>
            <person name="Howarth C."/>
            <person name="Jen D."/>
            <person name="Larson L."/>
            <person name="Lewis B."/>
            <person name="Mehta T."/>
            <person name="Park D."/>
            <person name="Pearson M."/>
            <person name="Roberts A."/>
            <person name="Saif S."/>
            <person name="Shea T."/>
            <person name="Shenoy N."/>
            <person name="Sisk P."/>
            <person name="Stolte C."/>
            <person name="Sykes S."/>
            <person name="Thomson T."/>
            <person name="Walk T."/>
            <person name="White J."/>
            <person name="Yandava C."/>
            <person name="Izard J."/>
            <person name="Baranova O.V."/>
            <person name="Blanton J.M."/>
            <person name="Tanner A.C."/>
            <person name="Dewhirst F.E."/>
            <person name="Haas B."/>
            <person name="Nusbaum C."/>
            <person name="Birren B."/>
        </authorList>
    </citation>
    <scope>NUCLEOTIDE SEQUENCE [LARGE SCALE GENOMIC DNA]</scope>
    <source>
        <strain evidence="1">1-1 BBBD Race 1</strain>
    </source>
</reference>
<sequence length="423" mass="49496">MEEEFVSVKEVVGWFRLAHPDGAPEKEYYHICATAAGQIRQRIYIHQRDTDTDDNNQLEEDYWLQLKSIIPYKLREVILARLFERLRLLSIMLKLFDSAENNPTSWYEPFLNRLIEVDELLEQINSSTLSIWTTYTPEKGSRIDDRDAEHLTRFRAHKIEDLLEDLMEHQLRDLFRECDTLFTGLHAAISSDSVSSTDFNPGHIIADITRRIPLIVDRINLMHEYLQRSIWSVSKDNWKSLAKHFDSSLVTLVEQPMRFESEAKFLQAVTAVIKLARLYLRRLSRSGNDRPIFFFGPSMELEVDRLKSVVYCTDQADRWLRFLADEIASEAIDFHEAATFLIHVIRGCYQSSVVLEKYWDCLLESDNPQLDREMIAAARQWLNSWTPAFTVAARIAMKATGRLRPDHFNFELRDADNDNLLME</sequence>
<dbReference type="PANTHER" id="PTHR33069:SF3">
    <property type="entry name" value="DYNEIN HEAVY CHAIN TAIL DOMAIN-CONTAINING PROTEIN"/>
    <property type="match status" value="1"/>
</dbReference>
<evidence type="ECO:0000313" key="2">
    <source>
        <dbReference type="EnsemblFungi" id="PTTG_07325-t43_1-p1"/>
    </source>
</evidence>
<dbReference type="EnsemblFungi" id="PTTG_07325-t43_1">
    <property type="protein sequence ID" value="PTTG_07325-t43_1-p1"/>
    <property type="gene ID" value="PTTG_07325"/>
</dbReference>
<dbReference type="STRING" id="630390.A0A180GGH3"/>
<name>A0A180GGH3_PUCT1</name>
<reference evidence="2 3" key="3">
    <citation type="journal article" date="2017" name="G3 (Bethesda)">
        <title>Comparative analysis highlights variable genome content of wheat rusts and divergence of the mating loci.</title>
        <authorList>
            <person name="Cuomo C.A."/>
            <person name="Bakkeren G."/>
            <person name="Khalil H.B."/>
            <person name="Panwar V."/>
            <person name="Joly D."/>
            <person name="Linning R."/>
            <person name="Sakthikumar S."/>
            <person name="Song X."/>
            <person name="Adiconis X."/>
            <person name="Fan L."/>
            <person name="Goldberg J.M."/>
            <person name="Levin J.Z."/>
            <person name="Young S."/>
            <person name="Zeng Q."/>
            <person name="Anikster Y."/>
            <person name="Bruce M."/>
            <person name="Wang M."/>
            <person name="Yin C."/>
            <person name="McCallum B."/>
            <person name="Szabo L.J."/>
            <person name="Hulbert S."/>
            <person name="Chen X."/>
            <person name="Fellers J.P."/>
        </authorList>
    </citation>
    <scope>NUCLEOTIDE SEQUENCE</scope>
    <source>
        <strain evidence="2">isolate 1-1 / race 1 (BBBD)</strain>
        <strain evidence="3">Isolate 1-1 / race 1 (BBBD)</strain>
    </source>
</reference>
<reference evidence="1" key="2">
    <citation type="submission" date="2016-05" db="EMBL/GenBank/DDBJ databases">
        <title>Comparative analysis highlights variable genome content of wheat rusts and divergence of the mating loci.</title>
        <authorList>
            <person name="Cuomo C.A."/>
            <person name="Bakkeren G."/>
            <person name="Szabo L."/>
            <person name="Khalil H."/>
            <person name="Joly D."/>
            <person name="Goldberg J."/>
            <person name="Young S."/>
            <person name="Zeng Q."/>
            <person name="Fellers J."/>
        </authorList>
    </citation>
    <scope>NUCLEOTIDE SEQUENCE [LARGE SCALE GENOMIC DNA]</scope>
    <source>
        <strain evidence="1">1-1 BBBD Race 1</strain>
    </source>
</reference>
<accession>A0A180GGH3</accession>
<dbReference type="Proteomes" id="UP000005240">
    <property type="component" value="Unassembled WGS sequence"/>
</dbReference>
<evidence type="ECO:0000313" key="1">
    <source>
        <dbReference type="EMBL" id="OAV91847.1"/>
    </source>
</evidence>
<organism evidence="1">
    <name type="scientific">Puccinia triticina (isolate 1-1 / race 1 (BBBD))</name>
    <name type="common">Brown leaf rust fungus</name>
    <dbReference type="NCBI Taxonomy" id="630390"/>
    <lineage>
        <taxon>Eukaryota</taxon>
        <taxon>Fungi</taxon>
        <taxon>Dikarya</taxon>
        <taxon>Basidiomycota</taxon>
        <taxon>Pucciniomycotina</taxon>
        <taxon>Pucciniomycetes</taxon>
        <taxon>Pucciniales</taxon>
        <taxon>Pucciniaceae</taxon>
        <taxon>Puccinia</taxon>
    </lineage>
</organism>
<dbReference type="PANTHER" id="PTHR33069">
    <property type="entry name" value="CHROMOSOME 7, WHOLE GENOME SHOTGUN SEQUENCE-RELATED"/>
    <property type="match status" value="1"/>
</dbReference>
<dbReference type="OrthoDB" id="2496464at2759"/>
<evidence type="ECO:0000313" key="3">
    <source>
        <dbReference type="Proteomes" id="UP000005240"/>
    </source>
</evidence>
<dbReference type="EMBL" id="ADAS02000073">
    <property type="protein sequence ID" value="OAV91847.1"/>
    <property type="molecule type" value="Genomic_DNA"/>
</dbReference>
<gene>
    <name evidence="1" type="ORF">PTTG_07325</name>
</gene>